<keyword evidence="6" id="KW-1185">Reference proteome</keyword>
<organism evidence="3 5">
    <name type="scientific">Caenorhabditis briggsae</name>
    <dbReference type="NCBI Taxonomy" id="6238"/>
    <lineage>
        <taxon>Eukaryota</taxon>
        <taxon>Metazoa</taxon>
        <taxon>Ecdysozoa</taxon>
        <taxon>Nematoda</taxon>
        <taxon>Chromadorea</taxon>
        <taxon>Rhabditida</taxon>
        <taxon>Rhabditina</taxon>
        <taxon>Rhabditomorpha</taxon>
        <taxon>Rhabditoidea</taxon>
        <taxon>Rhabditidae</taxon>
        <taxon>Peloderinae</taxon>
        <taxon>Caenorhabditis</taxon>
    </lineage>
</organism>
<keyword evidence="1" id="KW-0472">Membrane</keyword>
<dbReference type="AlphaFoldDB" id="A0AAE8ZS92"/>
<sequence>MGVFLKVFFILAITFSITFSNAAQSHYFSFHNSYDLRLSIKNMISYVKGDYKWVSVSTKCSSPVRIYVETFSNVIFSQKGPQKQTTVTFDLKAIESLLTFTGKKDAKKNADIILLRFFSTKSTLTKCQLTFNLHTKLNSENFQFIVSDSYERLEQPSDLSHQRIRFYMILLAGLLILIFSSSVIVGCLTSEGLSEDDNVVEMGEMTEVGNQLI</sequence>
<evidence type="ECO:0000313" key="4">
    <source>
        <dbReference type="EMBL" id="UMM43025.1"/>
    </source>
</evidence>
<proteinExistence type="predicted"/>
<reference evidence="3 5" key="2">
    <citation type="submission" date="2022-05" db="EMBL/GenBank/DDBJ databases">
        <title>Chromosome-level reference genomes for two strains of Caenorhabditis briggsae: an improved platform for comparative genomics.</title>
        <authorList>
            <person name="Stevens L."/>
            <person name="Andersen E.C."/>
        </authorList>
    </citation>
    <scope>NUCLEOTIDE SEQUENCE [LARGE SCALE GENOMIC DNA]</scope>
    <source>
        <strain evidence="3">QX1410_ONT</strain>
        <tissue evidence="3">Whole-organism</tissue>
    </source>
</reference>
<evidence type="ECO:0000313" key="6">
    <source>
        <dbReference type="Proteomes" id="UP000829354"/>
    </source>
</evidence>
<dbReference type="EMBL" id="CP092625">
    <property type="protein sequence ID" value="UMM43025.1"/>
    <property type="molecule type" value="Genomic_DNA"/>
</dbReference>
<name>A0AAE8ZS92_CAEBR</name>
<keyword evidence="2" id="KW-0732">Signal</keyword>
<reference evidence="4 6" key="1">
    <citation type="submission" date="2022-04" db="EMBL/GenBank/DDBJ databases">
        <title>Chromosome-level reference genomes for two strains of Caenorhabditis briggsae: an improved platform for comparative genomics.</title>
        <authorList>
            <person name="Stevens L."/>
            <person name="Andersen E."/>
        </authorList>
    </citation>
    <scope>NUCLEOTIDE SEQUENCE [LARGE SCALE GENOMIC DNA]</scope>
    <source>
        <strain evidence="4">VX34</strain>
        <tissue evidence="4">Whole-organism</tissue>
    </source>
</reference>
<feature type="transmembrane region" description="Helical" evidence="1">
    <location>
        <begin position="166"/>
        <end position="188"/>
    </location>
</feature>
<feature type="chain" id="PRO_5044706499" evidence="2">
    <location>
        <begin position="23"/>
        <end position="213"/>
    </location>
</feature>
<evidence type="ECO:0000256" key="2">
    <source>
        <dbReference type="SAM" id="SignalP"/>
    </source>
</evidence>
<dbReference type="Proteomes" id="UP000827892">
    <property type="component" value="Chromosome X"/>
</dbReference>
<keyword evidence="1" id="KW-0812">Transmembrane</keyword>
<evidence type="ECO:0000313" key="3">
    <source>
        <dbReference type="EMBL" id="ULT83769.1"/>
    </source>
</evidence>
<evidence type="ECO:0000313" key="5">
    <source>
        <dbReference type="Proteomes" id="UP000827892"/>
    </source>
</evidence>
<accession>A0AAE8ZS92</accession>
<gene>
    <name evidence="3" type="ORF">L3Y34_012795</name>
    <name evidence="4" type="ORF">L5515_018645</name>
</gene>
<evidence type="ECO:0000256" key="1">
    <source>
        <dbReference type="SAM" id="Phobius"/>
    </source>
</evidence>
<dbReference type="Proteomes" id="UP000829354">
    <property type="component" value="Chromosome X"/>
</dbReference>
<keyword evidence="1" id="KW-1133">Transmembrane helix</keyword>
<protein>
    <submittedName>
        <fullName evidence="3">Uncharacterized protein</fullName>
    </submittedName>
</protein>
<dbReference type="EMBL" id="CP090896">
    <property type="protein sequence ID" value="ULT83769.1"/>
    <property type="molecule type" value="Genomic_DNA"/>
</dbReference>
<feature type="signal peptide" evidence="2">
    <location>
        <begin position="1"/>
        <end position="22"/>
    </location>
</feature>